<organism evidence="2 3">
    <name type="scientific">Trichomalopsis sarcophagae</name>
    <dbReference type="NCBI Taxonomy" id="543379"/>
    <lineage>
        <taxon>Eukaryota</taxon>
        <taxon>Metazoa</taxon>
        <taxon>Ecdysozoa</taxon>
        <taxon>Arthropoda</taxon>
        <taxon>Hexapoda</taxon>
        <taxon>Insecta</taxon>
        <taxon>Pterygota</taxon>
        <taxon>Neoptera</taxon>
        <taxon>Endopterygota</taxon>
        <taxon>Hymenoptera</taxon>
        <taxon>Apocrita</taxon>
        <taxon>Proctotrupomorpha</taxon>
        <taxon>Chalcidoidea</taxon>
        <taxon>Pteromalidae</taxon>
        <taxon>Pteromalinae</taxon>
        <taxon>Trichomalopsis</taxon>
    </lineage>
</organism>
<evidence type="ECO:0000313" key="3">
    <source>
        <dbReference type="Proteomes" id="UP000215335"/>
    </source>
</evidence>
<keyword evidence="3" id="KW-1185">Reference proteome</keyword>
<feature type="compositionally biased region" description="Polar residues" evidence="1">
    <location>
        <begin position="86"/>
        <end position="96"/>
    </location>
</feature>
<accession>A0A232EV77</accession>
<proteinExistence type="predicted"/>
<reference evidence="2 3" key="1">
    <citation type="journal article" date="2017" name="Curr. Biol.">
        <title>The Evolution of Venom by Co-option of Single-Copy Genes.</title>
        <authorList>
            <person name="Martinson E.O."/>
            <person name="Mrinalini"/>
            <person name="Kelkar Y.D."/>
            <person name="Chang C.H."/>
            <person name="Werren J.H."/>
        </authorList>
    </citation>
    <scope>NUCLEOTIDE SEQUENCE [LARGE SCALE GENOMIC DNA]</scope>
    <source>
        <strain evidence="2 3">Alberta</strain>
        <tissue evidence="2">Whole body</tissue>
    </source>
</reference>
<comment type="caution">
    <text evidence="2">The sequence shown here is derived from an EMBL/GenBank/DDBJ whole genome shotgun (WGS) entry which is preliminary data.</text>
</comment>
<feature type="compositionally biased region" description="Polar residues" evidence="1">
    <location>
        <begin position="152"/>
        <end position="161"/>
    </location>
</feature>
<feature type="compositionally biased region" description="Polar residues" evidence="1">
    <location>
        <begin position="19"/>
        <end position="35"/>
    </location>
</feature>
<feature type="compositionally biased region" description="Basic residues" evidence="1">
    <location>
        <begin position="106"/>
        <end position="116"/>
    </location>
</feature>
<sequence length="161" mass="18053">MPLITIKHGTRHERKREVTSLSERGNDMNEQQGNVELSPRESLTMHQNYWRKSGPTKTSVQREALLNERDLRRHTALQEPGVGPSYNKSGSPNSLTPARAATNGQRHTRIKAKTGRPKQALPRRSGRQSTTAMSILDSPDYHPRSSAKYHLGSTTVGHPQQ</sequence>
<protein>
    <submittedName>
        <fullName evidence="2">Uncharacterized protein</fullName>
    </submittedName>
</protein>
<gene>
    <name evidence="2" type="ORF">TSAR_004419</name>
</gene>
<name>A0A232EV77_9HYME</name>
<feature type="region of interest" description="Disordered" evidence="1">
    <location>
        <begin position="1"/>
        <end position="161"/>
    </location>
</feature>
<dbReference type="AlphaFoldDB" id="A0A232EV77"/>
<dbReference type="EMBL" id="NNAY01002041">
    <property type="protein sequence ID" value="OXU22249.1"/>
    <property type="molecule type" value="Genomic_DNA"/>
</dbReference>
<evidence type="ECO:0000313" key="2">
    <source>
        <dbReference type="EMBL" id="OXU22249.1"/>
    </source>
</evidence>
<evidence type="ECO:0000256" key="1">
    <source>
        <dbReference type="SAM" id="MobiDB-lite"/>
    </source>
</evidence>
<dbReference type="Proteomes" id="UP000215335">
    <property type="component" value="Unassembled WGS sequence"/>
</dbReference>